<dbReference type="PANTHER" id="PTHR22911">
    <property type="entry name" value="ACYL-MALONYL CONDENSING ENZYME-RELATED"/>
    <property type="match status" value="1"/>
</dbReference>
<protein>
    <submittedName>
        <fullName evidence="8">DMT family transporter</fullName>
    </submittedName>
</protein>
<feature type="transmembrane region" description="Helical" evidence="6">
    <location>
        <begin position="103"/>
        <end position="120"/>
    </location>
</feature>
<feature type="domain" description="EamA" evidence="7">
    <location>
        <begin position="153"/>
        <end position="277"/>
    </location>
</feature>
<reference evidence="9" key="1">
    <citation type="journal article" date="2019" name="Int. J. Syst. Evol. Microbiol.">
        <title>The Global Catalogue of Microorganisms (GCM) 10K type strain sequencing project: providing services to taxonomists for standard genome sequencing and annotation.</title>
        <authorList>
            <consortium name="The Broad Institute Genomics Platform"/>
            <consortium name="The Broad Institute Genome Sequencing Center for Infectious Disease"/>
            <person name="Wu L."/>
            <person name="Ma J."/>
        </authorList>
    </citation>
    <scope>NUCLEOTIDE SEQUENCE [LARGE SCALE GENOMIC DNA]</scope>
    <source>
        <strain evidence="9">CCUG 62953</strain>
    </source>
</reference>
<feature type="transmembrane region" description="Helical" evidence="6">
    <location>
        <begin position="37"/>
        <end position="57"/>
    </location>
</feature>
<organism evidence="8 9">
    <name type="scientific">Litorisediminicola beolgyonensis</name>
    <dbReference type="NCBI Taxonomy" id="1173614"/>
    <lineage>
        <taxon>Bacteria</taxon>
        <taxon>Pseudomonadati</taxon>
        <taxon>Pseudomonadota</taxon>
        <taxon>Alphaproteobacteria</taxon>
        <taxon>Rhodobacterales</taxon>
        <taxon>Paracoccaceae</taxon>
        <taxon>Litorisediminicola</taxon>
    </lineage>
</organism>
<feature type="transmembrane region" description="Helical" evidence="6">
    <location>
        <begin position="78"/>
        <end position="97"/>
    </location>
</feature>
<dbReference type="EMBL" id="JBHTMU010000027">
    <property type="protein sequence ID" value="MFD1343553.1"/>
    <property type="molecule type" value="Genomic_DNA"/>
</dbReference>
<evidence type="ECO:0000256" key="5">
    <source>
        <dbReference type="ARBA" id="ARBA00023136"/>
    </source>
</evidence>
<feature type="transmembrane region" description="Helical" evidence="6">
    <location>
        <begin position="211"/>
        <end position="231"/>
    </location>
</feature>
<evidence type="ECO:0000313" key="8">
    <source>
        <dbReference type="EMBL" id="MFD1343553.1"/>
    </source>
</evidence>
<feature type="transmembrane region" description="Helical" evidence="6">
    <location>
        <begin position="180"/>
        <end position="199"/>
    </location>
</feature>
<dbReference type="SUPFAM" id="SSF103481">
    <property type="entry name" value="Multidrug resistance efflux transporter EmrE"/>
    <property type="match status" value="2"/>
</dbReference>
<evidence type="ECO:0000313" key="9">
    <source>
        <dbReference type="Proteomes" id="UP001597135"/>
    </source>
</evidence>
<dbReference type="InterPro" id="IPR037185">
    <property type="entry name" value="EmrE-like"/>
</dbReference>
<name>A0ABW3ZKV7_9RHOB</name>
<dbReference type="RefSeq" id="WP_386804612.1">
    <property type="nucleotide sequence ID" value="NZ_JBHTMU010000027.1"/>
</dbReference>
<gene>
    <name evidence="8" type="ORF">ACFQ4E_14075</name>
</gene>
<dbReference type="InterPro" id="IPR000620">
    <property type="entry name" value="EamA_dom"/>
</dbReference>
<feature type="domain" description="EamA" evidence="7">
    <location>
        <begin position="9"/>
        <end position="142"/>
    </location>
</feature>
<evidence type="ECO:0000256" key="1">
    <source>
        <dbReference type="ARBA" id="ARBA00004141"/>
    </source>
</evidence>
<comment type="caution">
    <text evidence="8">The sequence shown here is derived from an EMBL/GenBank/DDBJ whole genome shotgun (WGS) entry which is preliminary data.</text>
</comment>
<dbReference type="Proteomes" id="UP001597135">
    <property type="component" value="Unassembled WGS sequence"/>
</dbReference>
<feature type="transmembrane region" description="Helical" evidence="6">
    <location>
        <begin position="265"/>
        <end position="283"/>
    </location>
</feature>
<comment type="subcellular location">
    <subcellularLocation>
        <location evidence="1">Membrane</location>
        <topology evidence="1">Multi-pass membrane protein</topology>
    </subcellularLocation>
</comment>
<accession>A0ABW3ZKV7</accession>
<keyword evidence="3 6" id="KW-0812">Transmembrane</keyword>
<evidence type="ECO:0000256" key="2">
    <source>
        <dbReference type="ARBA" id="ARBA00009853"/>
    </source>
</evidence>
<keyword evidence="5 6" id="KW-0472">Membrane</keyword>
<proteinExistence type="inferred from homology"/>
<feature type="transmembrane region" description="Helical" evidence="6">
    <location>
        <begin position="243"/>
        <end position="259"/>
    </location>
</feature>
<keyword evidence="4 6" id="KW-1133">Transmembrane helix</keyword>
<evidence type="ECO:0000256" key="4">
    <source>
        <dbReference type="ARBA" id="ARBA00022989"/>
    </source>
</evidence>
<comment type="similarity">
    <text evidence="2">Belongs to the drug/metabolite transporter (DMT) superfamily. 10 TMS drug/metabolite exporter (DME) (TC 2.A.7.3) family.</text>
</comment>
<keyword evidence="9" id="KW-1185">Reference proteome</keyword>
<dbReference type="PANTHER" id="PTHR22911:SF6">
    <property type="entry name" value="SOLUTE CARRIER FAMILY 35 MEMBER G1"/>
    <property type="match status" value="1"/>
</dbReference>
<dbReference type="Pfam" id="PF00892">
    <property type="entry name" value="EamA"/>
    <property type="match status" value="2"/>
</dbReference>
<evidence type="ECO:0000256" key="6">
    <source>
        <dbReference type="SAM" id="Phobius"/>
    </source>
</evidence>
<evidence type="ECO:0000259" key="7">
    <source>
        <dbReference type="Pfam" id="PF00892"/>
    </source>
</evidence>
<sequence>MTDPAENRRGALLMMGSMAAFTLNDTCLKAVTATLPLAQTLVLRGLIASALLALLAWRRGALTVTLSRRDKGLVALRSLAEVGAAWFFLTALTQMPLANVTALLQTLPLTVTLAAALVFGEPVGWRRWTAIAVGFVGMLLIVKPGTEGFSLYSLYALVAVVFVTIRDLAARKLSREVPSLAVTLVASLAVTVFFGATAAAQGWAPMTRGELSLILASGLLISGAYLLSVMVMRVGEIAVVAPFRYTGLVWALLLGWLAFDEWPVPSTLAGAGLIAATGMFTLWRSARVRRRR</sequence>
<feature type="transmembrane region" description="Helical" evidence="6">
    <location>
        <begin position="149"/>
        <end position="168"/>
    </location>
</feature>
<evidence type="ECO:0000256" key="3">
    <source>
        <dbReference type="ARBA" id="ARBA00022692"/>
    </source>
</evidence>